<keyword evidence="3" id="KW-1185">Reference proteome</keyword>
<sequence>MKLMVDCASARSHYRTYLRNVQRLPHFHLRVFFRIKASEDFHRIMSTKEVIMRRKKLKRVSKDMRTIEEANAGDYRAFAKVLDLAYGRKGKMKWELMEPFLSAPGEAIPERILNHEESSRPPVFSPELKALLTSDMSRTTKPLAKASLDKPPILPARSDPNSEDAKMYAPFSKRREVNMRWRYYVREWKKVFPPLQARSPTGDTSELVDYPIFNDIERLAGREQDTLESNPEVHSTTGALPTRWLRRRYQELLGRAPTLQKTDNGKDFTPFMTKLSPVAISPYLKYSSSNLKDATGDDLLWLDHGQVVKKGGCKSKIRV</sequence>
<protein>
    <recommendedName>
        <fullName evidence="1">LYR motif-containing protein Cup1-like N-terminal domain-containing protein</fullName>
    </recommendedName>
</protein>
<evidence type="ECO:0000313" key="2">
    <source>
        <dbReference type="EMBL" id="TFL06342.1"/>
    </source>
</evidence>
<organism evidence="2 3">
    <name type="scientific">Pterulicium gracile</name>
    <dbReference type="NCBI Taxonomy" id="1884261"/>
    <lineage>
        <taxon>Eukaryota</taxon>
        <taxon>Fungi</taxon>
        <taxon>Dikarya</taxon>
        <taxon>Basidiomycota</taxon>
        <taxon>Agaricomycotina</taxon>
        <taxon>Agaricomycetes</taxon>
        <taxon>Agaricomycetidae</taxon>
        <taxon>Agaricales</taxon>
        <taxon>Pleurotineae</taxon>
        <taxon>Pterulaceae</taxon>
        <taxon>Pterulicium</taxon>
    </lineage>
</organism>
<dbReference type="EMBL" id="ML178815">
    <property type="protein sequence ID" value="TFL06342.1"/>
    <property type="molecule type" value="Genomic_DNA"/>
</dbReference>
<reference evidence="2 3" key="1">
    <citation type="journal article" date="2019" name="Nat. Ecol. Evol.">
        <title>Megaphylogeny resolves global patterns of mushroom evolution.</title>
        <authorList>
            <person name="Varga T."/>
            <person name="Krizsan K."/>
            <person name="Foldi C."/>
            <person name="Dima B."/>
            <person name="Sanchez-Garcia M."/>
            <person name="Sanchez-Ramirez S."/>
            <person name="Szollosi G.J."/>
            <person name="Szarkandi J.G."/>
            <person name="Papp V."/>
            <person name="Albert L."/>
            <person name="Andreopoulos W."/>
            <person name="Angelini C."/>
            <person name="Antonin V."/>
            <person name="Barry K.W."/>
            <person name="Bougher N.L."/>
            <person name="Buchanan P."/>
            <person name="Buyck B."/>
            <person name="Bense V."/>
            <person name="Catcheside P."/>
            <person name="Chovatia M."/>
            <person name="Cooper J."/>
            <person name="Damon W."/>
            <person name="Desjardin D."/>
            <person name="Finy P."/>
            <person name="Geml J."/>
            <person name="Haridas S."/>
            <person name="Hughes K."/>
            <person name="Justo A."/>
            <person name="Karasinski D."/>
            <person name="Kautmanova I."/>
            <person name="Kiss B."/>
            <person name="Kocsube S."/>
            <person name="Kotiranta H."/>
            <person name="LaButti K.M."/>
            <person name="Lechner B.E."/>
            <person name="Liimatainen K."/>
            <person name="Lipzen A."/>
            <person name="Lukacs Z."/>
            <person name="Mihaltcheva S."/>
            <person name="Morgado L.N."/>
            <person name="Niskanen T."/>
            <person name="Noordeloos M.E."/>
            <person name="Ohm R.A."/>
            <person name="Ortiz-Santana B."/>
            <person name="Ovrebo C."/>
            <person name="Racz N."/>
            <person name="Riley R."/>
            <person name="Savchenko A."/>
            <person name="Shiryaev A."/>
            <person name="Soop K."/>
            <person name="Spirin V."/>
            <person name="Szebenyi C."/>
            <person name="Tomsovsky M."/>
            <person name="Tulloss R.E."/>
            <person name="Uehling J."/>
            <person name="Grigoriev I.V."/>
            <person name="Vagvolgyi C."/>
            <person name="Papp T."/>
            <person name="Martin F.M."/>
            <person name="Miettinen O."/>
            <person name="Hibbett D.S."/>
            <person name="Nagy L.G."/>
        </authorList>
    </citation>
    <scope>NUCLEOTIDE SEQUENCE [LARGE SCALE GENOMIC DNA]</scope>
    <source>
        <strain evidence="2 3">CBS 309.79</strain>
    </source>
</reference>
<dbReference type="AlphaFoldDB" id="A0A5C3QWQ5"/>
<dbReference type="Pfam" id="PF20263">
    <property type="entry name" value="LYRM2-like"/>
    <property type="match status" value="1"/>
</dbReference>
<dbReference type="InterPro" id="IPR046896">
    <property type="entry name" value="Cup1-like_N"/>
</dbReference>
<dbReference type="Proteomes" id="UP000305067">
    <property type="component" value="Unassembled WGS sequence"/>
</dbReference>
<accession>A0A5C3QWQ5</accession>
<evidence type="ECO:0000313" key="3">
    <source>
        <dbReference type="Proteomes" id="UP000305067"/>
    </source>
</evidence>
<proteinExistence type="predicted"/>
<feature type="domain" description="LYR motif-containing protein Cup1-like N-terminal" evidence="1">
    <location>
        <begin position="14"/>
        <end position="97"/>
    </location>
</feature>
<gene>
    <name evidence="2" type="ORF">BDV98DRAFT_600398</name>
</gene>
<name>A0A5C3QWQ5_9AGAR</name>
<evidence type="ECO:0000259" key="1">
    <source>
        <dbReference type="Pfam" id="PF20263"/>
    </source>
</evidence>
<dbReference type="OrthoDB" id="198652at2759"/>